<evidence type="ECO:0000256" key="1">
    <source>
        <dbReference type="SAM" id="Phobius"/>
    </source>
</evidence>
<feature type="transmembrane region" description="Helical" evidence="1">
    <location>
        <begin position="74"/>
        <end position="97"/>
    </location>
</feature>
<protein>
    <recommendedName>
        <fullName evidence="4">Tryptophan-rich sensory protein</fullName>
    </recommendedName>
</protein>
<proteinExistence type="predicted"/>
<evidence type="ECO:0000313" key="2">
    <source>
        <dbReference type="EMBL" id="RNC99090.1"/>
    </source>
</evidence>
<accession>A0A3M8HAH9</accession>
<organism evidence="2 3">
    <name type="scientific">Lysinibacillus halotolerans</name>
    <dbReference type="NCBI Taxonomy" id="1368476"/>
    <lineage>
        <taxon>Bacteria</taxon>
        <taxon>Bacillati</taxon>
        <taxon>Bacillota</taxon>
        <taxon>Bacilli</taxon>
        <taxon>Bacillales</taxon>
        <taxon>Bacillaceae</taxon>
        <taxon>Lysinibacillus</taxon>
    </lineage>
</organism>
<feature type="transmembrane region" description="Helical" evidence="1">
    <location>
        <begin position="135"/>
        <end position="156"/>
    </location>
</feature>
<dbReference type="Proteomes" id="UP000279909">
    <property type="component" value="Unassembled WGS sequence"/>
</dbReference>
<keyword evidence="1" id="KW-0812">Transmembrane</keyword>
<feature type="transmembrane region" description="Helical" evidence="1">
    <location>
        <begin position="215"/>
        <end position="235"/>
    </location>
</feature>
<keyword evidence="3" id="KW-1185">Reference proteome</keyword>
<dbReference type="OrthoDB" id="5189031at2"/>
<dbReference type="RefSeq" id="WP_122971922.1">
    <property type="nucleotide sequence ID" value="NZ_RHLQ01000018.1"/>
</dbReference>
<evidence type="ECO:0000313" key="3">
    <source>
        <dbReference type="Proteomes" id="UP000279909"/>
    </source>
</evidence>
<gene>
    <name evidence="2" type="ORF">EC501_08825</name>
</gene>
<dbReference type="EMBL" id="RHLQ01000018">
    <property type="protein sequence ID" value="RNC99090.1"/>
    <property type="molecule type" value="Genomic_DNA"/>
</dbReference>
<dbReference type="AlphaFoldDB" id="A0A3M8HAH9"/>
<reference evidence="2 3" key="1">
    <citation type="journal article" date="2014" name="Int. J. Syst. Evol. Microbiol.">
        <title>Lysinibacillus halotolerans sp. nov., isolated from saline-alkaline soil.</title>
        <authorList>
            <person name="Kong D."/>
            <person name="Wang Y."/>
            <person name="Zhao B."/>
            <person name="Li Y."/>
            <person name="Song J."/>
            <person name="Zhai Y."/>
            <person name="Zhang C."/>
            <person name="Wang H."/>
            <person name="Chen X."/>
            <person name="Zhao B."/>
            <person name="Ruan Z."/>
        </authorList>
    </citation>
    <scope>NUCLEOTIDE SEQUENCE [LARGE SCALE GENOMIC DNA]</scope>
    <source>
        <strain evidence="2 3">MCCC 1A12703</strain>
    </source>
</reference>
<comment type="caution">
    <text evidence="2">The sequence shown here is derived from an EMBL/GenBank/DDBJ whole genome shotgun (WGS) entry which is preliminary data.</text>
</comment>
<feature type="transmembrane region" description="Helical" evidence="1">
    <location>
        <begin position="5"/>
        <end position="26"/>
    </location>
</feature>
<feature type="transmembrane region" description="Helical" evidence="1">
    <location>
        <begin position="46"/>
        <end position="67"/>
    </location>
</feature>
<evidence type="ECO:0008006" key="4">
    <source>
        <dbReference type="Google" id="ProtNLM"/>
    </source>
</evidence>
<name>A0A3M8HAH9_9BACI</name>
<sequence>MSRIILLFTSVIVVTLFTFNAFWLQFKGHSTIQIIDRLPILFAPTNFTYYIWVLVFIFLFLWIYNYVKLRRTDYFISIPQVILFLCVVIFQIASLWSWHSEQFVISFVLLFIQVILLFGLYLTYPLKKEIFKIRIPIAVYFSWSTYLLILHGWYLLVDLQWKGFGLSSALWTVILMTIGTAIALHLRYHHFDIAYPLVMIWCYLGIAISNGFDELLVTTAALFLIGVLVVGIFFMKKNPAHLK</sequence>
<feature type="transmembrane region" description="Helical" evidence="1">
    <location>
        <begin position="193"/>
        <end position="209"/>
    </location>
</feature>
<keyword evidence="1" id="KW-1133">Transmembrane helix</keyword>
<keyword evidence="1" id="KW-0472">Membrane</keyword>
<feature type="transmembrane region" description="Helical" evidence="1">
    <location>
        <begin position="168"/>
        <end position="186"/>
    </location>
</feature>
<feature type="transmembrane region" description="Helical" evidence="1">
    <location>
        <begin position="103"/>
        <end position="123"/>
    </location>
</feature>